<dbReference type="GO" id="GO:0009244">
    <property type="term" value="P:lipopolysaccharide core region biosynthetic process"/>
    <property type="evidence" value="ECO:0007669"/>
    <property type="project" value="TreeGrafter"/>
</dbReference>
<dbReference type="InterPro" id="IPR051199">
    <property type="entry name" value="LPS_LOS_Heptosyltrfase"/>
</dbReference>
<accession>A0A150WHJ6</accession>
<protein>
    <submittedName>
        <fullName evidence="3">Heptosyltransferase</fullName>
    </submittedName>
</protein>
<keyword evidence="2 3" id="KW-0808">Transferase</keyword>
<reference evidence="3 4" key="1">
    <citation type="submission" date="2016-03" db="EMBL/GenBank/DDBJ databases">
        <authorList>
            <person name="Ploux O."/>
        </authorList>
    </citation>
    <scope>NUCLEOTIDE SEQUENCE [LARGE SCALE GENOMIC DNA]</scope>
    <source>
        <strain evidence="3 4">R0</strain>
    </source>
</reference>
<dbReference type="GO" id="GO:0005829">
    <property type="term" value="C:cytosol"/>
    <property type="evidence" value="ECO:0007669"/>
    <property type="project" value="TreeGrafter"/>
</dbReference>
<dbReference type="SUPFAM" id="SSF53756">
    <property type="entry name" value="UDP-Glycosyltransferase/glycogen phosphorylase"/>
    <property type="match status" value="1"/>
</dbReference>
<evidence type="ECO:0000256" key="2">
    <source>
        <dbReference type="ARBA" id="ARBA00022679"/>
    </source>
</evidence>
<keyword evidence="1" id="KW-0328">Glycosyltransferase</keyword>
<organism evidence="3 4">
    <name type="scientific">Bdellovibrio bacteriovorus</name>
    <dbReference type="NCBI Taxonomy" id="959"/>
    <lineage>
        <taxon>Bacteria</taxon>
        <taxon>Pseudomonadati</taxon>
        <taxon>Bdellovibrionota</taxon>
        <taxon>Bdellovibrionia</taxon>
        <taxon>Bdellovibrionales</taxon>
        <taxon>Pseudobdellovibrionaceae</taxon>
        <taxon>Bdellovibrio</taxon>
    </lineage>
</organism>
<evidence type="ECO:0000313" key="3">
    <source>
        <dbReference type="EMBL" id="KYG63133.1"/>
    </source>
</evidence>
<dbReference type="AlphaFoldDB" id="A0A150WHJ6"/>
<dbReference type="PANTHER" id="PTHR30160">
    <property type="entry name" value="TETRAACYLDISACCHARIDE 4'-KINASE-RELATED"/>
    <property type="match status" value="1"/>
</dbReference>
<dbReference type="Gene3D" id="3.40.50.2000">
    <property type="entry name" value="Glycogen Phosphorylase B"/>
    <property type="match status" value="2"/>
</dbReference>
<proteinExistence type="predicted"/>
<comment type="caution">
    <text evidence="3">The sequence shown here is derived from an EMBL/GenBank/DDBJ whole genome shotgun (WGS) entry which is preliminary data.</text>
</comment>
<gene>
    <name evidence="3" type="ORF">AZI86_15580</name>
</gene>
<dbReference type="OrthoDB" id="5289084at2"/>
<dbReference type="InterPro" id="IPR002201">
    <property type="entry name" value="Glyco_trans_9"/>
</dbReference>
<dbReference type="RefSeq" id="WP_061836208.1">
    <property type="nucleotide sequence ID" value="NZ_LUKE01000004.1"/>
</dbReference>
<dbReference type="Pfam" id="PF01075">
    <property type="entry name" value="Glyco_transf_9"/>
    <property type="match status" value="1"/>
</dbReference>
<dbReference type="EMBL" id="LUKE01000004">
    <property type="protein sequence ID" value="KYG63133.1"/>
    <property type="molecule type" value="Genomic_DNA"/>
</dbReference>
<dbReference type="GO" id="GO:0008713">
    <property type="term" value="F:ADP-heptose-lipopolysaccharide heptosyltransferase activity"/>
    <property type="evidence" value="ECO:0007669"/>
    <property type="project" value="TreeGrafter"/>
</dbReference>
<sequence>MLVRTPKSAKFLIIRFSAYGDVIQTLSVPAGIKQTYPEAEIQFITRKDMAPLLENHPAIDRVWAFDRKDKPWKLVKLAMSMRGEKFTHIYDAHNNMRSRLVVWTLRPWGFLGLGAKFIRRSIRRWKRFLLFRFRINKFEMPFSGQRDLLEPLQPWGVSKLAPPAPQLFPSDIHRAKARELLGEFKNAIALAPSAAYFLKRWPKDYFMKLIELHPDDKFVLLGGPEDSFIEDIRAVAPERVLNLAGKCSMQVSAAVVAESKLIVANDTGLLHVAEQLGKPAVALMGPAPFGFPSRPATKIMEINLPCRPCSKHGQGPCINKFKFHQCLVDISPEMVSNSVRQLKDSGL</sequence>
<evidence type="ECO:0000313" key="4">
    <source>
        <dbReference type="Proteomes" id="UP000075320"/>
    </source>
</evidence>
<dbReference type="Proteomes" id="UP000075320">
    <property type="component" value="Unassembled WGS sequence"/>
</dbReference>
<name>A0A150WHJ6_BDEBC</name>
<evidence type="ECO:0000256" key="1">
    <source>
        <dbReference type="ARBA" id="ARBA00022676"/>
    </source>
</evidence>
<dbReference type="CDD" id="cd03789">
    <property type="entry name" value="GT9_LPS_heptosyltransferase"/>
    <property type="match status" value="1"/>
</dbReference>
<keyword evidence="4" id="KW-1185">Reference proteome</keyword>